<dbReference type="RefSeq" id="WP_093519669.1">
    <property type="nucleotide sequence ID" value="NZ_FOSK01000005.1"/>
</dbReference>
<protein>
    <submittedName>
        <fullName evidence="1">Tir chaperone protein (CesT) family protein</fullName>
    </submittedName>
</protein>
<reference evidence="1 2" key="1">
    <citation type="submission" date="2016-10" db="EMBL/GenBank/DDBJ databases">
        <authorList>
            <person name="Varghese N."/>
            <person name="Submissions S."/>
        </authorList>
    </citation>
    <scope>NUCLEOTIDE SEQUENCE [LARGE SCALE GENOMIC DNA]</scope>
    <source>
        <strain evidence="1 2">DSM 16392</strain>
    </source>
</reference>
<accession>A0A1I3ZWC5</accession>
<evidence type="ECO:0000313" key="2">
    <source>
        <dbReference type="Proteomes" id="UP000199598"/>
    </source>
</evidence>
<sequence>MEMVENTLRQFGETIGLPDLKLDAENMCSLTVDGEIEVFFQVLDFKANVVRLNSRLASLNNVPKSLYLHLLEANYNGMGTGHAALSINQRSSEVLLTQAIQVDKLSAEEFAETVKLFVKYTSFWVHELVELAKFPSDEPVPAQNMPVNSLNSQMQYLMP</sequence>
<name>A0A1I3ZWC5_9HYPH</name>
<dbReference type="Proteomes" id="UP000199598">
    <property type="component" value="Unassembled WGS sequence"/>
</dbReference>
<dbReference type="InterPro" id="IPR010261">
    <property type="entry name" value="Tir_chaperone"/>
</dbReference>
<dbReference type="CDD" id="cd16364">
    <property type="entry name" value="T3SC_I-like"/>
    <property type="match status" value="1"/>
</dbReference>
<evidence type="ECO:0000313" key="1">
    <source>
        <dbReference type="EMBL" id="SFK48323.1"/>
    </source>
</evidence>
<comment type="caution">
    <text evidence="1">The sequence shown here is derived from an EMBL/GenBank/DDBJ whole genome shotgun (WGS) entry which is preliminary data.</text>
</comment>
<gene>
    <name evidence="1" type="ORF">SAMN04488518_105323</name>
</gene>
<organism evidence="1 2">
    <name type="scientific">Pseudovibrio ascidiaceicola</name>
    <dbReference type="NCBI Taxonomy" id="285279"/>
    <lineage>
        <taxon>Bacteria</taxon>
        <taxon>Pseudomonadati</taxon>
        <taxon>Pseudomonadota</taxon>
        <taxon>Alphaproteobacteria</taxon>
        <taxon>Hyphomicrobiales</taxon>
        <taxon>Stappiaceae</taxon>
        <taxon>Pseudovibrio</taxon>
    </lineage>
</organism>
<keyword evidence="2" id="KW-1185">Reference proteome</keyword>
<dbReference type="Pfam" id="PF05932">
    <property type="entry name" value="CesT"/>
    <property type="match status" value="1"/>
</dbReference>
<dbReference type="EMBL" id="FOSK01000005">
    <property type="protein sequence ID" value="SFK48323.1"/>
    <property type="molecule type" value="Genomic_DNA"/>
</dbReference>
<proteinExistence type="predicted"/>
<dbReference type="SUPFAM" id="SSF69635">
    <property type="entry name" value="Type III secretory system chaperone-like"/>
    <property type="match status" value="1"/>
</dbReference>
<dbReference type="Gene3D" id="3.30.1460.10">
    <property type="match status" value="1"/>
</dbReference>